<evidence type="ECO:0000313" key="7">
    <source>
        <dbReference type="EMBL" id="KAF2708726.1"/>
    </source>
</evidence>
<dbReference type="Gene3D" id="1.20.58.340">
    <property type="entry name" value="Magnesium transport protein CorA, transmembrane region"/>
    <property type="match status" value="1"/>
</dbReference>
<feature type="domain" description="CorA-like transporter" evidence="6">
    <location>
        <begin position="10"/>
        <end position="248"/>
    </location>
</feature>
<proteinExistence type="predicted"/>
<dbReference type="AlphaFoldDB" id="A0A6G1K761"/>
<keyword evidence="3 5" id="KW-1133">Transmembrane helix</keyword>
<protein>
    <recommendedName>
        <fullName evidence="6">CorA-like transporter domain-containing protein</fullName>
    </recommendedName>
</protein>
<comment type="subcellular location">
    <subcellularLocation>
        <location evidence="1">Membrane</location>
        <topology evidence="1">Multi-pass membrane protein</topology>
    </subcellularLocation>
</comment>
<dbReference type="InterPro" id="IPR058257">
    <property type="entry name" value="CorA-like_dom"/>
</dbReference>
<organism evidence="7 8">
    <name type="scientific">Pleomassaria siparia CBS 279.74</name>
    <dbReference type="NCBI Taxonomy" id="1314801"/>
    <lineage>
        <taxon>Eukaryota</taxon>
        <taxon>Fungi</taxon>
        <taxon>Dikarya</taxon>
        <taxon>Ascomycota</taxon>
        <taxon>Pezizomycotina</taxon>
        <taxon>Dothideomycetes</taxon>
        <taxon>Pleosporomycetidae</taxon>
        <taxon>Pleosporales</taxon>
        <taxon>Pleomassariaceae</taxon>
        <taxon>Pleomassaria</taxon>
    </lineage>
</organism>
<dbReference type="InterPro" id="IPR045863">
    <property type="entry name" value="CorA_TM1_TM2"/>
</dbReference>
<keyword evidence="8" id="KW-1185">Reference proteome</keyword>
<evidence type="ECO:0000256" key="2">
    <source>
        <dbReference type="ARBA" id="ARBA00022692"/>
    </source>
</evidence>
<dbReference type="Pfam" id="PF26616">
    <property type="entry name" value="CorA-like"/>
    <property type="match status" value="1"/>
</dbReference>
<gene>
    <name evidence="7" type="ORF">K504DRAFT_534314</name>
</gene>
<reference evidence="7" key="1">
    <citation type="journal article" date="2020" name="Stud. Mycol.">
        <title>101 Dothideomycetes genomes: a test case for predicting lifestyles and emergence of pathogens.</title>
        <authorList>
            <person name="Haridas S."/>
            <person name="Albert R."/>
            <person name="Binder M."/>
            <person name="Bloem J."/>
            <person name="Labutti K."/>
            <person name="Salamov A."/>
            <person name="Andreopoulos B."/>
            <person name="Baker S."/>
            <person name="Barry K."/>
            <person name="Bills G."/>
            <person name="Bluhm B."/>
            <person name="Cannon C."/>
            <person name="Castanera R."/>
            <person name="Culley D."/>
            <person name="Daum C."/>
            <person name="Ezra D."/>
            <person name="Gonzalez J."/>
            <person name="Henrissat B."/>
            <person name="Kuo A."/>
            <person name="Liang C."/>
            <person name="Lipzen A."/>
            <person name="Lutzoni F."/>
            <person name="Magnuson J."/>
            <person name="Mondo S."/>
            <person name="Nolan M."/>
            <person name="Ohm R."/>
            <person name="Pangilinan J."/>
            <person name="Park H.-J."/>
            <person name="Ramirez L."/>
            <person name="Alfaro M."/>
            <person name="Sun H."/>
            <person name="Tritt A."/>
            <person name="Yoshinaga Y."/>
            <person name="Zwiers L.-H."/>
            <person name="Turgeon B."/>
            <person name="Goodwin S."/>
            <person name="Spatafora J."/>
            <person name="Crous P."/>
            <person name="Grigoriev I."/>
        </authorList>
    </citation>
    <scope>NUCLEOTIDE SEQUENCE</scope>
    <source>
        <strain evidence="7">CBS 279.74</strain>
    </source>
</reference>
<dbReference type="SUPFAM" id="SSF144083">
    <property type="entry name" value="Magnesium transport protein CorA, transmembrane region"/>
    <property type="match status" value="1"/>
</dbReference>
<sequence>MSISEFAITPETFASQIPFTNNWSFRLKRLQVCRDAIFDPVQFHVRLIRTKEETPPVTLIKSESDLNERLLKTHADSFRVLSFCQAFSLDPLQCTESAMMSVITQWSISAMFLDILLKFGDQPQVFEESSGFRQVSQQEDGSFELCYQFMYVEPSGRQPPRDIWSFRQTGVGHKYERSVNRNTIVLLHNNDESTAQARLEKHATCQERFALAAHPLNVHLVIVSSYVVHWQDHIESLARSLQDIRKHILVIDTETSNFQAKELQTLRNIEDKIICRACRCLYSTKVLLKTLVRINDSLPASDPVFASRSASIAQQLQLIDQRLEGHINAAETLALRIQATLGLLTNMLDLQNQFNSNKISTRTLQLTHESVDDNATVRVITVCTLIYLPASFTATFFGMNFFEYQSDVGGLQTSQSFWVYIAATIPLTLITVGAWYISKMRHDKKRQKERSDEEMAK</sequence>
<accession>A0A6G1K761</accession>
<dbReference type="GO" id="GO:0016020">
    <property type="term" value="C:membrane"/>
    <property type="evidence" value="ECO:0007669"/>
    <property type="project" value="UniProtKB-SubCell"/>
</dbReference>
<dbReference type="Proteomes" id="UP000799428">
    <property type="component" value="Unassembled WGS sequence"/>
</dbReference>
<keyword evidence="4 5" id="KW-0472">Membrane</keyword>
<evidence type="ECO:0000259" key="6">
    <source>
        <dbReference type="Pfam" id="PF26616"/>
    </source>
</evidence>
<keyword evidence="2 5" id="KW-0812">Transmembrane</keyword>
<dbReference type="GO" id="GO:0046873">
    <property type="term" value="F:metal ion transmembrane transporter activity"/>
    <property type="evidence" value="ECO:0007669"/>
    <property type="project" value="InterPro"/>
</dbReference>
<feature type="transmembrane region" description="Helical" evidence="5">
    <location>
        <begin position="375"/>
        <end position="397"/>
    </location>
</feature>
<dbReference type="EMBL" id="MU005771">
    <property type="protein sequence ID" value="KAF2708726.1"/>
    <property type="molecule type" value="Genomic_DNA"/>
</dbReference>
<evidence type="ECO:0000256" key="3">
    <source>
        <dbReference type="ARBA" id="ARBA00022989"/>
    </source>
</evidence>
<evidence type="ECO:0000313" key="8">
    <source>
        <dbReference type="Proteomes" id="UP000799428"/>
    </source>
</evidence>
<evidence type="ECO:0000256" key="5">
    <source>
        <dbReference type="SAM" id="Phobius"/>
    </source>
</evidence>
<evidence type="ECO:0000256" key="1">
    <source>
        <dbReference type="ARBA" id="ARBA00004141"/>
    </source>
</evidence>
<evidence type="ECO:0000256" key="4">
    <source>
        <dbReference type="ARBA" id="ARBA00023136"/>
    </source>
</evidence>
<dbReference type="OrthoDB" id="5396681at2759"/>
<name>A0A6G1K761_9PLEO</name>
<feature type="transmembrane region" description="Helical" evidence="5">
    <location>
        <begin position="417"/>
        <end position="438"/>
    </location>
</feature>